<gene>
    <name evidence="2" type="ORF">SAMN05421783_14611</name>
</gene>
<proteinExistence type="predicted"/>
<protein>
    <submittedName>
        <fullName evidence="2">Helix-turn-helix domain-containing protein</fullName>
    </submittedName>
</protein>
<keyword evidence="3" id="KW-1185">Reference proteome</keyword>
<reference evidence="3" key="1">
    <citation type="submission" date="2016-10" db="EMBL/GenBank/DDBJ databases">
        <authorList>
            <person name="Varghese N."/>
            <person name="Submissions S."/>
        </authorList>
    </citation>
    <scope>NUCLEOTIDE SEQUENCE [LARGE SCALE GENOMIC DNA]</scope>
    <source>
        <strain evidence="3">DSM 217</strain>
    </source>
</reference>
<dbReference type="OrthoDB" id="5297660at2"/>
<name>A0A1H3DCW2_THIRO</name>
<dbReference type="EMBL" id="FNNZ01000046">
    <property type="protein sequence ID" value="SDX63988.1"/>
    <property type="molecule type" value="Genomic_DNA"/>
</dbReference>
<dbReference type="SUPFAM" id="SSF46955">
    <property type="entry name" value="Putative DNA-binding domain"/>
    <property type="match status" value="1"/>
</dbReference>
<accession>A0A1H3DCW2</accession>
<evidence type="ECO:0000313" key="3">
    <source>
        <dbReference type="Proteomes" id="UP000198816"/>
    </source>
</evidence>
<dbReference type="InterPro" id="IPR041657">
    <property type="entry name" value="HTH_17"/>
</dbReference>
<evidence type="ECO:0000259" key="1">
    <source>
        <dbReference type="Pfam" id="PF12728"/>
    </source>
</evidence>
<dbReference type="InterPro" id="IPR009061">
    <property type="entry name" value="DNA-bd_dom_put_sf"/>
</dbReference>
<organism evidence="2 3">
    <name type="scientific">Thiocapsa roseopersicina</name>
    <dbReference type="NCBI Taxonomy" id="1058"/>
    <lineage>
        <taxon>Bacteria</taxon>
        <taxon>Pseudomonadati</taxon>
        <taxon>Pseudomonadota</taxon>
        <taxon>Gammaproteobacteria</taxon>
        <taxon>Chromatiales</taxon>
        <taxon>Chromatiaceae</taxon>
        <taxon>Thiocapsa</taxon>
    </lineage>
</organism>
<dbReference type="AlphaFoldDB" id="A0A1H3DCW2"/>
<evidence type="ECO:0000313" key="2">
    <source>
        <dbReference type="EMBL" id="SDX63988.1"/>
    </source>
</evidence>
<dbReference type="Proteomes" id="UP000198816">
    <property type="component" value="Unassembled WGS sequence"/>
</dbReference>
<feature type="domain" description="Helix-turn-helix" evidence="1">
    <location>
        <begin position="11"/>
        <end position="56"/>
    </location>
</feature>
<dbReference type="STRING" id="1058.SAMN05421783_14611"/>
<sequence>MTQTVIGARRLTEREVAERFGLSRRTLQQWRIRGVGPKYLKLGASVRYALDDIEAFEAAGARDHTSDPGPAAA</sequence>
<dbReference type="Pfam" id="PF12728">
    <property type="entry name" value="HTH_17"/>
    <property type="match status" value="1"/>
</dbReference>